<feature type="domain" description="CSD" evidence="3">
    <location>
        <begin position="3"/>
        <end position="66"/>
    </location>
</feature>
<dbReference type="Proteomes" id="UP000076837">
    <property type="component" value="Unassembled WGS sequence"/>
</dbReference>
<keyword evidence="5" id="KW-1185">Reference proteome</keyword>
<dbReference type="EMBL" id="JYNV01000115">
    <property type="protein sequence ID" value="KZM26087.1"/>
    <property type="molecule type" value="Genomic_DNA"/>
</dbReference>
<evidence type="ECO:0000256" key="2">
    <source>
        <dbReference type="ARBA" id="ARBA00022490"/>
    </source>
</evidence>
<dbReference type="PROSITE" id="PS51857">
    <property type="entry name" value="CSD_2"/>
    <property type="match status" value="1"/>
</dbReference>
<evidence type="ECO:0000313" key="5">
    <source>
        <dbReference type="Proteomes" id="UP000076837"/>
    </source>
</evidence>
<proteinExistence type="predicted"/>
<dbReference type="InterPro" id="IPR012340">
    <property type="entry name" value="NA-bd_OB-fold"/>
</dbReference>
<dbReference type="GO" id="GO:0005737">
    <property type="term" value="C:cytoplasm"/>
    <property type="evidence" value="ECO:0007669"/>
    <property type="project" value="UniProtKB-SubCell"/>
</dbReference>
<keyword evidence="2" id="KW-0963">Cytoplasm</keyword>
<dbReference type="Gene3D" id="2.40.50.140">
    <property type="entry name" value="Nucleic acid-binding proteins"/>
    <property type="match status" value="1"/>
</dbReference>
<reference evidence="4 5" key="1">
    <citation type="journal article" date="2016" name="Sci. Rep.">
        <title>Draft genome sequencing and secretome analysis of fungal phytopathogen Ascochyta rabiei provides insight into the necrotrophic effector repertoire.</title>
        <authorList>
            <person name="Verma S."/>
            <person name="Gazara R.K."/>
            <person name="Nizam S."/>
            <person name="Parween S."/>
            <person name="Chattopadhyay D."/>
            <person name="Verma P.K."/>
        </authorList>
    </citation>
    <scope>NUCLEOTIDE SEQUENCE [LARGE SCALE GENOMIC DNA]</scope>
    <source>
        <strain evidence="4 5">ArDII</strain>
    </source>
</reference>
<dbReference type="InterPro" id="IPR002059">
    <property type="entry name" value="CSP_DNA-bd"/>
</dbReference>
<sequence>MLKYRGTVKYSDEKKGTGFITLENGKSTVYMHHSAIHDDGVSILTAGPPVEFEILITAKGPAAIKV</sequence>
<dbReference type="STRING" id="5454.A0A163J211"/>
<dbReference type="SUPFAM" id="SSF50249">
    <property type="entry name" value="Nucleic acid-binding proteins"/>
    <property type="match status" value="1"/>
</dbReference>
<comment type="subcellular location">
    <subcellularLocation>
        <location evidence="1">Cytoplasm</location>
    </subcellularLocation>
</comment>
<dbReference type="InterPro" id="IPR012156">
    <property type="entry name" value="Cold_shock_CspA"/>
</dbReference>
<evidence type="ECO:0000313" key="4">
    <source>
        <dbReference type="EMBL" id="KZM26087.1"/>
    </source>
</evidence>
<dbReference type="SMART" id="SM00357">
    <property type="entry name" value="CSP"/>
    <property type="match status" value="1"/>
</dbReference>
<dbReference type="Pfam" id="PF00313">
    <property type="entry name" value="CSD"/>
    <property type="match status" value="1"/>
</dbReference>
<gene>
    <name evidence="4" type="ORF">ST47_g2771</name>
</gene>
<evidence type="ECO:0000256" key="1">
    <source>
        <dbReference type="ARBA" id="ARBA00004496"/>
    </source>
</evidence>
<name>A0A163J211_DIDRA</name>
<evidence type="ECO:0000259" key="3">
    <source>
        <dbReference type="PROSITE" id="PS51857"/>
    </source>
</evidence>
<protein>
    <recommendedName>
        <fullName evidence="3">CSD domain-containing protein</fullName>
    </recommendedName>
</protein>
<organism evidence="4 5">
    <name type="scientific">Didymella rabiei</name>
    <name type="common">Chickpea ascochyta blight fungus</name>
    <name type="synonym">Mycosphaerella rabiei</name>
    <dbReference type="NCBI Taxonomy" id="5454"/>
    <lineage>
        <taxon>Eukaryota</taxon>
        <taxon>Fungi</taxon>
        <taxon>Dikarya</taxon>
        <taxon>Ascomycota</taxon>
        <taxon>Pezizomycotina</taxon>
        <taxon>Dothideomycetes</taxon>
        <taxon>Pleosporomycetidae</taxon>
        <taxon>Pleosporales</taxon>
        <taxon>Pleosporineae</taxon>
        <taxon>Didymellaceae</taxon>
        <taxon>Ascochyta</taxon>
    </lineage>
</organism>
<dbReference type="PRINTS" id="PR00050">
    <property type="entry name" value="COLDSHOCK"/>
</dbReference>
<dbReference type="GO" id="GO:0003676">
    <property type="term" value="F:nucleic acid binding"/>
    <property type="evidence" value="ECO:0007669"/>
    <property type="project" value="InterPro"/>
</dbReference>
<dbReference type="PIRSF" id="PIRSF002599">
    <property type="entry name" value="Cold_shock_A"/>
    <property type="match status" value="1"/>
</dbReference>
<accession>A0A163J211</accession>
<dbReference type="InterPro" id="IPR011129">
    <property type="entry name" value="CSD"/>
</dbReference>
<comment type="caution">
    <text evidence="4">The sequence shown here is derived from an EMBL/GenBank/DDBJ whole genome shotgun (WGS) entry which is preliminary data.</text>
</comment>
<dbReference type="AlphaFoldDB" id="A0A163J211"/>